<protein>
    <recommendedName>
        <fullName evidence="3">ATPase, AAA domain protein</fullName>
    </recommendedName>
</protein>
<comment type="caution">
    <text evidence="1">The sequence shown here is derived from an EMBL/GenBank/DDBJ whole genome shotgun (WGS) entry which is preliminary data.</text>
</comment>
<dbReference type="Proteomes" id="UP000012092">
    <property type="component" value="Unassembled WGS sequence"/>
</dbReference>
<sequence length="54" mass="5982">MKLSTETYLLSPALEEAILLAEVTSRPLLLKGEPGTGKSLLAEYLADQRNYLFI</sequence>
<gene>
    <name evidence="1" type="ORF">LEP1GSC116_1463</name>
</gene>
<dbReference type="EMBL" id="AHNZ02000986">
    <property type="protein sequence ID" value="EMO02742.1"/>
    <property type="molecule type" value="Genomic_DNA"/>
</dbReference>
<name>M6R3P5_LEPIR</name>
<evidence type="ECO:0008006" key="3">
    <source>
        <dbReference type="Google" id="ProtNLM"/>
    </source>
</evidence>
<dbReference type="SUPFAM" id="SSF52540">
    <property type="entry name" value="P-loop containing nucleoside triphosphate hydrolases"/>
    <property type="match status" value="1"/>
</dbReference>
<accession>M6R3P5</accession>
<organism evidence="1 2">
    <name type="scientific">Leptospira interrogans serovar Icterohaemorrhagiae str. Verdun HP</name>
    <dbReference type="NCBI Taxonomy" id="1049910"/>
    <lineage>
        <taxon>Bacteria</taxon>
        <taxon>Pseudomonadati</taxon>
        <taxon>Spirochaetota</taxon>
        <taxon>Spirochaetia</taxon>
        <taxon>Leptospirales</taxon>
        <taxon>Leptospiraceae</taxon>
        <taxon>Leptospira</taxon>
    </lineage>
</organism>
<dbReference type="Gene3D" id="3.40.50.300">
    <property type="entry name" value="P-loop containing nucleotide triphosphate hydrolases"/>
    <property type="match status" value="1"/>
</dbReference>
<proteinExistence type="predicted"/>
<feature type="non-terminal residue" evidence="1">
    <location>
        <position position="54"/>
    </location>
</feature>
<dbReference type="InterPro" id="IPR027417">
    <property type="entry name" value="P-loop_NTPase"/>
</dbReference>
<evidence type="ECO:0000313" key="2">
    <source>
        <dbReference type="Proteomes" id="UP000012092"/>
    </source>
</evidence>
<reference evidence="1 2" key="1">
    <citation type="submission" date="2013-01" db="EMBL/GenBank/DDBJ databases">
        <authorList>
            <person name="Harkins D.M."/>
            <person name="Durkin A.S."/>
            <person name="Brinkac L.M."/>
            <person name="Haft D.H."/>
            <person name="Selengut J.D."/>
            <person name="Sanka R."/>
            <person name="DePew J."/>
            <person name="Purushe J."/>
            <person name="Picardeau M."/>
            <person name="Werts C."/>
            <person name="Goarant C."/>
            <person name="Vinetz J.M."/>
            <person name="Sutton G.G."/>
            <person name="Nierman W.C."/>
            <person name="Fouts D.E."/>
        </authorList>
    </citation>
    <scope>NUCLEOTIDE SEQUENCE [LARGE SCALE GENOMIC DNA]</scope>
    <source>
        <strain evidence="1 2">Verdun HP</strain>
    </source>
</reference>
<evidence type="ECO:0000313" key="1">
    <source>
        <dbReference type="EMBL" id="EMO02742.1"/>
    </source>
</evidence>
<dbReference type="AlphaFoldDB" id="M6R3P5"/>